<organism evidence="2 3">
    <name type="scientific">Trifolium subterraneum</name>
    <name type="common">Subterranean clover</name>
    <dbReference type="NCBI Taxonomy" id="3900"/>
    <lineage>
        <taxon>Eukaryota</taxon>
        <taxon>Viridiplantae</taxon>
        <taxon>Streptophyta</taxon>
        <taxon>Embryophyta</taxon>
        <taxon>Tracheophyta</taxon>
        <taxon>Spermatophyta</taxon>
        <taxon>Magnoliopsida</taxon>
        <taxon>eudicotyledons</taxon>
        <taxon>Gunneridae</taxon>
        <taxon>Pentapetalae</taxon>
        <taxon>rosids</taxon>
        <taxon>fabids</taxon>
        <taxon>Fabales</taxon>
        <taxon>Fabaceae</taxon>
        <taxon>Papilionoideae</taxon>
        <taxon>50 kb inversion clade</taxon>
        <taxon>NPAAA clade</taxon>
        <taxon>Hologalegina</taxon>
        <taxon>IRL clade</taxon>
        <taxon>Trifolieae</taxon>
        <taxon>Trifolium</taxon>
    </lineage>
</organism>
<gene>
    <name evidence="2" type="ORF">TSUD_388500</name>
</gene>
<dbReference type="Proteomes" id="UP000242715">
    <property type="component" value="Unassembled WGS sequence"/>
</dbReference>
<evidence type="ECO:0000313" key="2">
    <source>
        <dbReference type="EMBL" id="GAU24057.1"/>
    </source>
</evidence>
<accession>A0A2Z6N4G6</accession>
<dbReference type="InterPro" id="IPR036397">
    <property type="entry name" value="RNaseH_sf"/>
</dbReference>
<dbReference type="GO" id="GO:0003676">
    <property type="term" value="F:nucleic acid binding"/>
    <property type="evidence" value="ECO:0007669"/>
    <property type="project" value="InterPro"/>
</dbReference>
<name>A0A2Z6N4G6_TRISU</name>
<dbReference type="InterPro" id="IPR002156">
    <property type="entry name" value="RNaseH_domain"/>
</dbReference>
<evidence type="ECO:0000313" key="3">
    <source>
        <dbReference type="Proteomes" id="UP000242715"/>
    </source>
</evidence>
<dbReference type="AlphaFoldDB" id="A0A2Z6N4G6"/>
<dbReference type="Gene3D" id="3.30.420.10">
    <property type="entry name" value="Ribonuclease H-like superfamily/Ribonuclease H"/>
    <property type="match status" value="1"/>
</dbReference>
<keyword evidence="3" id="KW-1185">Reference proteome</keyword>
<dbReference type="CDD" id="cd06222">
    <property type="entry name" value="RNase_H_like"/>
    <property type="match status" value="1"/>
</dbReference>
<dbReference type="PANTHER" id="PTHR47723:SF19">
    <property type="entry name" value="POLYNUCLEOTIDYL TRANSFERASE, RIBONUCLEASE H-LIKE SUPERFAMILY PROTEIN"/>
    <property type="match status" value="1"/>
</dbReference>
<dbReference type="GO" id="GO:0004523">
    <property type="term" value="F:RNA-DNA hybrid ribonuclease activity"/>
    <property type="evidence" value="ECO:0007669"/>
    <property type="project" value="InterPro"/>
</dbReference>
<reference evidence="3" key="1">
    <citation type="journal article" date="2017" name="Front. Plant Sci.">
        <title>Climate Clever Clovers: New Paradigm to Reduce the Environmental Footprint of Ruminants by Breeding Low Methanogenic Forages Utilizing Haplotype Variation.</title>
        <authorList>
            <person name="Kaur P."/>
            <person name="Appels R."/>
            <person name="Bayer P.E."/>
            <person name="Keeble-Gagnere G."/>
            <person name="Wang J."/>
            <person name="Hirakawa H."/>
            <person name="Shirasawa K."/>
            <person name="Vercoe P."/>
            <person name="Stefanova K."/>
            <person name="Durmic Z."/>
            <person name="Nichols P."/>
            <person name="Revell C."/>
            <person name="Isobe S.N."/>
            <person name="Edwards D."/>
            <person name="Erskine W."/>
        </authorList>
    </citation>
    <scope>NUCLEOTIDE SEQUENCE [LARGE SCALE GENOMIC DNA]</scope>
    <source>
        <strain evidence="3">cv. Daliak</strain>
    </source>
</reference>
<evidence type="ECO:0000259" key="1">
    <source>
        <dbReference type="Pfam" id="PF13456"/>
    </source>
</evidence>
<feature type="domain" description="RNase H type-1" evidence="1">
    <location>
        <begin position="50"/>
        <end position="115"/>
    </location>
</feature>
<dbReference type="PANTHER" id="PTHR47723">
    <property type="entry name" value="OS05G0353850 PROTEIN"/>
    <property type="match status" value="1"/>
</dbReference>
<dbReference type="InterPro" id="IPR044730">
    <property type="entry name" value="RNase_H-like_dom_plant"/>
</dbReference>
<dbReference type="InterPro" id="IPR012337">
    <property type="entry name" value="RNaseH-like_sf"/>
</dbReference>
<dbReference type="SUPFAM" id="SSF53098">
    <property type="entry name" value="Ribonuclease H-like"/>
    <property type="match status" value="1"/>
</dbReference>
<dbReference type="EMBL" id="DF973284">
    <property type="protein sequence ID" value="GAU24057.1"/>
    <property type="molecule type" value="Genomic_DNA"/>
</dbReference>
<proteinExistence type="predicted"/>
<dbReference type="OrthoDB" id="1391789at2759"/>
<dbReference type="Pfam" id="PF13456">
    <property type="entry name" value="RVT_3"/>
    <property type="match status" value="1"/>
</dbReference>
<sequence length="152" mass="16621">MERRPETILVCWKPPCEEWVKLNTDGACKLCGSAGCGGVIRGSDGLYAGGLGFLCVEVNVDSSVVVHVLLKGGSGRPRGCALVWKIHRLMELDWKVVIHHAYRELNKCADVLANFGCNMESTSVLYENCLLHLSELFLAGIMEINTSRVIAS</sequence>
<protein>
    <recommendedName>
        <fullName evidence="1">RNase H type-1 domain-containing protein</fullName>
    </recommendedName>
</protein>
<dbReference type="InterPro" id="IPR053151">
    <property type="entry name" value="RNase_H-like"/>
</dbReference>